<feature type="region of interest" description="Disordered" evidence="1">
    <location>
        <begin position="1"/>
        <end position="22"/>
    </location>
</feature>
<dbReference type="GO" id="GO:0004523">
    <property type="term" value="F:RNA-DNA hybrid ribonuclease activity"/>
    <property type="evidence" value="ECO:0007669"/>
    <property type="project" value="InterPro"/>
</dbReference>
<dbReference type="GO" id="GO:0003676">
    <property type="term" value="F:nucleic acid binding"/>
    <property type="evidence" value="ECO:0007669"/>
    <property type="project" value="InterPro"/>
</dbReference>
<dbReference type="AlphaFoldDB" id="A0A397JN24"/>
<dbReference type="Gene3D" id="3.30.420.10">
    <property type="entry name" value="Ribonuclease H-like superfamily/Ribonuclease H"/>
    <property type="match status" value="1"/>
</dbReference>
<feature type="compositionally biased region" description="Basic and acidic residues" evidence="1">
    <location>
        <begin position="1"/>
        <end position="13"/>
    </location>
</feature>
<dbReference type="SUPFAM" id="SSF53098">
    <property type="entry name" value="Ribonuclease H-like"/>
    <property type="match status" value="1"/>
</dbReference>
<dbReference type="PROSITE" id="PS50879">
    <property type="entry name" value="RNASE_H_1"/>
    <property type="match status" value="1"/>
</dbReference>
<dbReference type="Pfam" id="PF00075">
    <property type="entry name" value="RNase_H"/>
    <property type="match status" value="1"/>
</dbReference>
<feature type="domain" description="RNase H type-1" evidence="2">
    <location>
        <begin position="67"/>
        <end position="210"/>
    </location>
</feature>
<accession>A0A397JN24</accession>
<keyword evidence="4" id="KW-1185">Reference proteome</keyword>
<dbReference type="InterPro" id="IPR036397">
    <property type="entry name" value="RNaseH_sf"/>
</dbReference>
<dbReference type="Proteomes" id="UP000266861">
    <property type="component" value="Unassembled WGS sequence"/>
</dbReference>
<sequence length="467" mass="54689">MEKRKGNNIKEEESTVTSNIAGSSNHRNEEIIGCNILEDISLNIKKWISGDKGKLIELTMIKDKLKLRNHIKVYTDGSLLNKLWEDIMGFGWVIPEIQDYERLTFRDNIREFPSSTRAELLAILTCLLVMPDKATVNIYTDSLCALQNMNIIKKKSGKRIWKHCKNPVILQIISEIIKEKDLKVNCYKVKAHSGEKFNEIADALAQIPPSLCRFYNDRFEEIPIKEAAKEIHRVKTMIDWKFQERFKHFMNNLHQPNLYEDSECIFCSPAEEDSLHVFTCKRGGEEDPMRELCVKFKVILREKIIQNKPNIEDLIITCLNYCEIPIKEAAKEIHRVKTMIDWKFQERFKHFMNNLHQPNLYEDSECIFCSPAEEDSLHVFTCKRGGEEDPMRELCVKFKVILREKIIQNKPNIEDLIITCLNYCGEVDYHSTKHGPYLTFFEIIKGFVPDLLTYKVTEICKDKRRAK</sequence>
<evidence type="ECO:0000259" key="2">
    <source>
        <dbReference type="PROSITE" id="PS50879"/>
    </source>
</evidence>
<dbReference type="InterPro" id="IPR002156">
    <property type="entry name" value="RNaseH_domain"/>
</dbReference>
<protein>
    <recommendedName>
        <fullName evidence="2">RNase H type-1 domain-containing protein</fullName>
    </recommendedName>
</protein>
<name>A0A397JN24_9GLOM</name>
<evidence type="ECO:0000256" key="1">
    <source>
        <dbReference type="SAM" id="MobiDB-lite"/>
    </source>
</evidence>
<organism evidence="3 4">
    <name type="scientific">Diversispora epigaea</name>
    <dbReference type="NCBI Taxonomy" id="1348612"/>
    <lineage>
        <taxon>Eukaryota</taxon>
        <taxon>Fungi</taxon>
        <taxon>Fungi incertae sedis</taxon>
        <taxon>Mucoromycota</taxon>
        <taxon>Glomeromycotina</taxon>
        <taxon>Glomeromycetes</taxon>
        <taxon>Diversisporales</taxon>
        <taxon>Diversisporaceae</taxon>
        <taxon>Diversispora</taxon>
    </lineage>
</organism>
<proteinExistence type="predicted"/>
<gene>
    <name evidence="3" type="ORF">Glove_52g89</name>
</gene>
<dbReference type="InterPro" id="IPR012337">
    <property type="entry name" value="RNaseH-like_sf"/>
</dbReference>
<reference evidence="3 4" key="1">
    <citation type="submission" date="2018-08" db="EMBL/GenBank/DDBJ databases">
        <title>Genome and evolution of the arbuscular mycorrhizal fungus Diversispora epigaea (formerly Glomus versiforme) and its bacterial endosymbionts.</title>
        <authorList>
            <person name="Sun X."/>
            <person name="Fei Z."/>
            <person name="Harrison M."/>
        </authorList>
    </citation>
    <scope>NUCLEOTIDE SEQUENCE [LARGE SCALE GENOMIC DNA]</scope>
    <source>
        <strain evidence="3 4">IT104</strain>
    </source>
</reference>
<dbReference type="OrthoDB" id="411823at2759"/>
<evidence type="ECO:0000313" key="4">
    <source>
        <dbReference type="Proteomes" id="UP000266861"/>
    </source>
</evidence>
<comment type="caution">
    <text evidence="3">The sequence shown here is derived from an EMBL/GenBank/DDBJ whole genome shotgun (WGS) entry which is preliminary data.</text>
</comment>
<dbReference type="EMBL" id="PQFF01000049">
    <property type="protein sequence ID" value="RHZ86333.1"/>
    <property type="molecule type" value="Genomic_DNA"/>
</dbReference>
<evidence type="ECO:0000313" key="3">
    <source>
        <dbReference type="EMBL" id="RHZ86333.1"/>
    </source>
</evidence>